<protein>
    <submittedName>
        <fullName evidence="1">Uncharacterized protein</fullName>
    </submittedName>
</protein>
<sequence length="213" mass="24749">MVGALGFLCLKTYNGAKNILTQETTINALIGGETLGMDYFLERYITISLSENPNLFGEDRNSFLELLYAFKDFLSESNTELKIEKYKQLCQDYATDEYKGHAFLVFLKDIFKIFGTEHSAFYAYILRAYVVFMLKQYSNLDITQDSEAEITYILSEIITNWEHMCTYEDEISKVATVWALLAFYVDIDQRYINEIGQSIFSFLTEEQLKLLNN</sequence>
<dbReference type="RefSeq" id="WP_136648095.1">
    <property type="nucleotide sequence ID" value="NZ_JAIMDZ010000024.1"/>
</dbReference>
<proteinExistence type="predicted"/>
<dbReference type="Proteomes" id="UP000309259">
    <property type="component" value="Unassembled WGS sequence"/>
</dbReference>
<name>A0A4V4RWY7_STRSU</name>
<comment type="caution">
    <text evidence="1">The sequence shown here is derived from an EMBL/GenBank/DDBJ whole genome shotgun (WGS) entry which is preliminary data.</text>
</comment>
<evidence type="ECO:0000313" key="1">
    <source>
        <dbReference type="EMBL" id="TII01615.1"/>
    </source>
</evidence>
<reference evidence="1 2" key="1">
    <citation type="submission" date="2019-04" db="EMBL/GenBank/DDBJ databases">
        <title>Genome analysis of Streptococcus suis strain WUSS327.</title>
        <authorList>
            <person name="Chen H."/>
            <person name="Gao X."/>
            <person name="Wu Z."/>
        </authorList>
    </citation>
    <scope>NUCLEOTIDE SEQUENCE [LARGE SCALE GENOMIC DNA]</scope>
    <source>
        <strain evidence="1 2">WUSS327</strain>
    </source>
</reference>
<evidence type="ECO:0000313" key="2">
    <source>
        <dbReference type="Proteomes" id="UP000309259"/>
    </source>
</evidence>
<accession>A0A4V4RWY7</accession>
<dbReference type="EMBL" id="SSXL01000024">
    <property type="protein sequence ID" value="TII01615.1"/>
    <property type="molecule type" value="Genomic_DNA"/>
</dbReference>
<dbReference type="AlphaFoldDB" id="A0A4V4RWY7"/>
<organism evidence="1 2">
    <name type="scientific">Streptococcus suis</name>
    <dbReference type="NCBI Taxonomy" id="1307"/>
    <lineage>
        <taxon>Bacteria</taxon>
        <taxon>Bacillati</taxon>
        <taxon>Bacillota</taxon>
        <taxon>Bacilli</taxon>
        <taxon>Lactobacillales</taxon>
        <taxon>Streptococcaceae</taxon>
        <taxon>Streptococcus</taxon>
    </lineage>
</organism>
<gene>
    <name evidence="1" type="ORF">FAJ35_07355</name>
</gene>